<evidence type="ECO:0000259" key="5">
    <source>
        <dbReference type="Pfam" id="PF00685"/>
    </source>
</evidence>
<dbReference type="SUPFAM" id="SSF52540">
    <property type="entry name" value="P-loop containing nucleoside triphosphate hydrolases"/>
    <property type="match status" value="1"/>
</dbReference>
<keyword evidence="2 3" id="KW-0808">Transferase</keyword>
<comment type="similarity">
    <text evidence="1 3">Belongs to the sulfotransferase 1 family.</text>
</comment>
<dbReference type="InterPro" id="IPR000863">
    <property type="entry name" value="Sulfotransferase_dom"/>
</dbReference>
<keyword evidence="7" id="KW-1185">Reference proteome</keyword>
<dbReference type="Pfam" id="PF00685">
    <property type="entry name" value="Sulfotransfer_1"/>
    <property type="match status" value="1"/>
</dbReference>
<proteinExistence type="inferred from homology"/>
<evidence type="ECO:0000313" key="6">
    <source>
        <dbReference type="EMBL" id="CAL5043932.1"/>
    </source>
</evidence>
<gene>
    <name evidence="6" type="ORF">URODEC1_LOCUS88000</name>
</gene>
<dbReference type="EC" id="2.8.2.-" evidence="3"/>
<organism evidence="6 7">
    <name type="scientific">Urochloa decumbens</name>
    <dbReference type="NCBI Taxonomy" id="240449"/>
    <lineage>
        <taxon>Eukaryota</taxon>
        <taxon>Viridiplantae</taxon>
        <taxon>Streptophyta</taxon>
        <taxon>Embryophyta</taxon>
        <taxon>Tracheophyta</taxon>
        <taxon>Spermatophyta</taxon>
        <taxon>Magnoliopsida</taxon>
        <taxon>Liliopsida</taxon>
        <taxon>Poales</taxon>
        <taxon>Poaceae</taxon>
        <taxon>PACMAD clade</taxon>
        <taxon>Panicoideae</taxon>
        <taxon>Panicodae</taxon>
        <taxon>Paniceae</taxon>
        <taxon>Melinidinae</taxon>
        <taxon>Urochloa</taxon>
    </lineage>
</organism>
<evidence type="ECO:0000256" key="2">
    <source>
        <dbReference type="ARBA" id="ARBA00022679"/>
    </source>
</evidence>
<reference evidence="6 7" key="2">
    <citation type="submission" date="2024-10" db="EMBL/GenBank/DDBJ databases">
        <authorList>
            <person name="Ryan C."/>
        </authorList>
    </citation>
    <scope>NUCLEOTIDE SEQUENCE [LARGE SCALE GENOMIC DNA]</scope>
</reference>
<feature type="region of interest" description="Disordered" evidence="4">
    <location>
        <begin position="1"/>
        <end position="21"/>
    </location>
</feature>
<dbReference type="GO" id="GO:0016740">
    <property type="term" value="F:transferase activity"/>
    <property type="evidence" value="ECO:0007669"/>
    <property type="project" value="UniProtKB-KW"/>
</dbReference>
<feature type="domain" description="Sulfotransferase" evidence="5">
    <location>
        <begin position="75"/>
        <end position="337"/>
    </location>
</feature>
<evidence type="ECO:0000256" key="1">
    <source>
        <dbReference type="ARBA" id="ARBA00005771"/>
    </source>
</evidence>
<dbReference type="AlphaFoldDB" id="A0ABC9DSN9"/>
<dbReference type="PANTHER" id="PTHR11783">
    <property type="entry name" value="SULFOTRANSFERASE SULT"/>
    <property type="match status" value="1"/>
</dbReference>
<protein>
    <recommendedName>
        <fullName evidence="3">Sulfotransferase</fullName>
        <ecNumber evidence="3">2.8.2.-</ecNumber>
    </recommendedName>
</protein>
<dbReference type="Gene3D" id="3.40.50.300">
    <property type="entry name" value="P-loop containing nucleotide triphosphate hydrolases"/>
    <property type="match status" value="1"/>
</dbReference>
<reference evidence="7" key="1">
    <citation type="submission" date="2024-06" db="EMBL/GenBank/DDBJ databases">
        <authorList>
            <person name="Ryan C."/>
        </authorList>
    </citation>
    <scope>NUCLEOTIDE SEQUENCE [LARGE SCALE GENOMIC DNA]</scope>
</reference>
<accession>A0ABC9DSN9</accession>
<evidence type="ECO:0000256" key="4">
    <source>
        <dbReference type="SAM" id="MobiDB-lite"/>
    </source>
</evidence>
<dbReference type="Proteomes" id="UP001497457">
    <property type="component" value="Chromosome 34rd"/>
</dbReference>
<name>A0ABC9DSN9_9POAL</name>
<evidence type="ECO:0000256" key="3">
    <source>
        <dbReference type="RuleBase" id="RU361155"/>
    </source>
</evidence>
<dbReference type="InterPro" id="IPR027417">
    <property type="entry name" value="P-loop_NTPase"/>
</dbReference>
<evidence type="ECO:0000313" key="7">
    <source>
        <dbReference type="Proteomes" id="UP001497457"/>
    </source>
</evidence>
<dbReference type="EMBL" id="OZ075144">
    <property type="protein sequence ID" value="CAL5043932.1"/>
    <property type="molecule type" value="Genomic_DNA"/>
</dbReference>
<sequence length="344" mass="38587">MATPAGTRAPNEASVPVAPPPPLAMPHSNMIEILPSLPLETRSLPLDLRCYNGFWVPERILRAIPDIHAGFETRPSDIFLASSPKSGTTWLKALAFTTLNRATYSPFDAGHPLRRCNPHDCAKFIEVHFDGVKDELEAIPSPRVLSTHLPYSMLPERVTGEDSGCRIVYICRNPKDVLVSGWLHFKKVSPKSVMGVQSFTLQEAFELFCQGRSLNGPQWQHVLQYWEESLRRPNKVLFLKYEEILCEPVVNLKKLAKFMGCAFEEEEEKGGVVDAIVELCSLPTLKDMEVNKSGHNYLTKNDGFFRKGVIGDWRNHLTPDMAEKLDKIVEEALQGSGLSFANDL</sequence>